<dbReference type="FunFam" id="3.30.70.580:FF:000001">
    <property type="entry name" value="tRNA pseudouridine synthase A"/>
    <property type="match status" value="1"/>
</dbReference>
<dbReference type="Pfam" id="PF01416">
    <property type="entry name" value="PseudoU_synth_1"/>
    <property type="match status" value="2"/>
</dbReference>
<evidence type="ECO:0000256" key="7">
    <source>
        <dbReference type="RuleBase" id="RU003792"/>
    </source>
</evidence>
<dbReference type="HAMAP" id="MF_00171">
    <property type="entry name" value="TruA"/>
    <property type="match status" value="1"/>
</dbReference>
<dbReference type="EC" id="5.4.99.12" evidence="4"/>
<evidence type="ECO:0000256" key="3">
    <source>
        <dbReference type="ARBA" id="ARBA00023235"/>
    </source>
</evidence>
<feature type="binding site" evidence="4 6">
    <location>
        <position position="111"/>
    </location>
    <ligand>
        <name>substrate</name>
    </ligand>
</feature>
<comment type="similarity">
    <text evidence="1 4 7">Belongs to the tRNA pseudouridine synthase TruA family.</text>
</comment>
<evidence type="ECO:0000256" key="5">
    <source>
        <dbReference type="PIRSR" id="PIRSR001430-1"/>
    </source>
</evidence>
<feature type="active site" description="Nucleophile" evidence="4 5">
    <location>
        <position position="53"/>
    </location>
</feature>
<dbReference type="Gene3D" id="3.30.70.660">
    <property type="entry name" value="Pseudouridine synthase I, catalytic domain, C-terminal subdomain"/>
    <property type="match status" value="1"/>
</dbReference>
<keyword evidence="2 4" id="KW-0819">tRNA processing</keyword>
<accession>A0A484HDW5</accession>
<proteinExistence type="inferred from homology"/>
<keyword evidence="3 4" id="KW-0413">Isomerase</keyword>
<dbReference type="InterPro" id="IPR020097">
    <property type="entry name" value="PsdUridine_synth_TruA_a/b_dom"/>
</dbReference>
<organism evidence="9">
    <name type="scientific">uncultured Desulfobacteraceae bacterium</name>
    <dbReference type="NCBI Taxonomy" id="218296"/>
    <lineage>
        <taxon>Bacteria</taxon>
        <taxon>Pseudomonadati</taxon>
        <taxon>Thermodesulfobacteriota</taxon>
        <taxon>Desulfobacteria</taxon>
        <taxon>Desulfobacterales</taxon>
        <taxon>Desulfobacteraceae</taxon>
        <taxon>environmental samples</taxon>
    </lineage>
</organism>
<feature type="domain" description="Pseudouridine synthase I TruA alpha/beta" evidence="8">
    <location>
        <begin position="9"/>
        <end position="105"/>
    </location>
</feature>
<dbReference type="GO" id="GO:0031119">
    <property type="term" value="P:tRNA pseudouridine synthesis"/>
    <property type="evidence" value="ECO:0007669"/>
    <property type="project" value="UniProtKB-UniRule"/>
</dbReference>
<sequence>MKKNFKLVIEYDGTAYHGWQRQKDAVTVQETIERAVFSVTREKVSLLGSGRTDAGVHARGQTANFLCETRLSAHVMKRALNSLLPDDIVICDCETAPESFHARYDAKSKIYRYFFLNTPHPSAIRRRHVWHIPQKLDVEAMSDAARRVAGRHDFKAFEGHGRPDTDARRHVMAAALFEKKGGRLVFEIEADGFLRHMVRNIVGTLVEAGLGRMDPGEIGEIFRSRDRGRAGPTAPARGLFLWEVKY</sequence>
<evidence type="ECO:0000313" key="9">
    <source>
        <dbReference type="EMBL" id="VEN72705.1"/>
    </source>
</evidence>
<dbReference type="PANTHER" id="PTHR11142">
    <property type="entry name" value="PSEUDOURIDYLATE SYNTHASE"/>
    <property type="match status" value="1"/>
</dbReference>
<gene>
    <name evidence="4 9" type="primary">truA</name>
    <name evidence="9" type="ORF">EPICR_10204</name>
</gene>
<dbReference type="EMBL" id="CAACVI010000001">
    <property type="protein sequence ID" value="VEN72705.1"/>
    <property type="molecule type" value="Genomic_DNA"/>
</dbReference>
<dbReference type="PANTHER" id="PTHR11142:SF0">
    <property type="entry name" value="TRNA PSEUDOURIDINE SYNTHASE-LIKE 1"/>
    <property type="match status" value="1"/>
</dbReference>
<dbReference type="Gene3D" id="3.30.70.580">
    <property type="entry name" value="Pseudouridine synthase I, catalytic domain, N-terminal subdomain"/>
    <property type="match status" value="1"/>
</dbReference>
<evidence type="ECO:0000256" key="2">
    <source>
        <dbReference type="ARBA" id="ARBA00022694"/>
    </source>
</evidence>
<dbReference type="AlphaFoldDB" id="A0A484HDW5"/>
<evidence type="ECO:0000259" key="8">
    <source>
        <dbReference type="Pfam" id="PF01416"/>
    </source>
</evidence>
<protein>
    <recommendedName>
        <fullName evidence="4">tRNA pseudouridine synthase A</fullName>
        <ecNumber evidence="4">5.4.99.12</ecNumber>
    </recommendedName>
    <alternativeName>
        <fullName evidence="4">tRNA pseudouridine(38-40) synthase</fullName>
    </alternativeName>
    <alternativeName>
        <fullName evidence="4">tRNA pseudouridylate synthase I</fullName>
    </alternativeName>
    <alternativeName>
        <fullName evidence="4">tRNA-uridine isomerase I</fullName>
    </alternativeName>
</protein>
<feature type="domain" description="Pseudouridine synthase I TruA alpha/beta" evidence="8">
    <location>
        <begin position="144"/>
        <end position="246"/>
    </location>
</feature>
<comment type="catalytic activity">
    <reaction evidence="4 7">
        <text>uridine(38/39/40) in tRNA = pseudouridine(38/39/40) in tRNA</text>
        <dbReference type="Rhea" id="RHEA:22376"/>
        <dbReference type="Rhea" id="RHEA-COMP:10085"/>
        <dbReference type="Rhea" id="RHEA-COMP:10087"/>
        <dbReference type="ChEBI" id="CHEBI:65314"/>
        <dbReference type="ChEBI" id="CHEBI:65315"/>
        <dbReference type="EC" id="5.4.99.12"/>
    </reaction>
</comment>
<evidence type="ECO:0000256" key="1">
    <source>
        <dbReference type="ARBA" id="ARBA00009375"/>
    </source>
</evidence>
<comment type="subunit">
    <text evidence="4">Homodimer.</text>
</comment>
<comment type="caution">
    <text evidence="4">Lacks conserved residue(s) required for the propagation of feature annotation.</text>
</comment>
<evidence type="ECO:0000256" key="6">
    <source>
        <dbReference type="PIRSR" id="PIRSR001430-2"/>
    </source>
</evidence>
<dbReference type="SUPFAM" id="SSF55120">
    <property type="entry name" value="Pseudouridine synthase"/>
    <property type="match status" value="1"/>
</dbReference>
<dbReference type="InterPro" id="IPR020103">
    <property type="entry name" value="PsdUridine_synth_cat_dom_sf"/>
</dbReference>
<dbReference type="GO" id="GO:0003723">
    <property type="term" value="F:RNA binding"/>
    <property type="evidence" value="ECO:0007669"/>
    <property type="project" value="InterPro"/>
</dbReference>
<comment type="function">
    <text evidence="4">Formation of pseudouridine at positions 38, 39 and 40 in the anticodon stem and loop of transfer RNAs.</text>
</comment>
<reference evidence="9" key="1">
    <citation type="submission" date="2019-01" db="EMBL/GenBank/DDBJ databases">
        <authorList>
            <consortium name="Genoscope - CEA"/>
            <person name="William W."/>
        </authorList>
    </citation>
    <scope>NUCLEOTIDE SEQUENCE</scope>
    <source>
        <strain evidence="9">CR-1</strain>
    </source>
</reference>
<dbReference type="InterPro" id="IPR020094">
    <property type="entry name" value="TruA/RsuA/RluB/E/F_N"/>
</dbReference>
<dbReference type="GO" id="GO:0160147">
    <property type="term" value="F:tRNA pseudouridine(38-40) synthase activity"/>
    <property type="evidence" value="ECO:0007669"/>
    <property type="project" value="UniProtKB-EC"/>
</dbReference>
<dbReference type="CDD" id="cd02570">
    <property type="entry name" value="PseudoU_synth_EcTruA"/>
    <property type="match status" value="1"/>
</dbReference>
<evidence type="ECO:0000256" key="4">
    <source>
        <dbReference type="HAMAP-Rule" id="MF_00171"/>
    </source>
</evidence>
<dbReference type="PIRSF" id="PIRSF001430">
    <property type="entry name" value="tRNA_psdUrid_synth"/>
    <property type="match status" value="1"/>
</dbReference>
<dbReference type="InterPro" id="IPR001406">
    <property type="entry name" value="PsdUridine_synth_TruA"/>
</dbReference>
<name>A0A484HDW5_9BACT</name>
<dbReference type="NCBIfam" id="TIGR00071">
    <property type="entry name" value="hisT_truA"/>
    <property type="match status" value="1"/>
</dbReference>
<dbReference type="InterPro" id="IPR020095">
    <property type="entry name" value="PsdUridine_synth_TruA_C"/>
</dbReference>